<dbReference type="SMART" id="SM00304">
    <property type="entry name" value="HAMP"/>
    <property type="match status" value="1"/>
</dbReference>
<proteinExistence type="predicted"/>
<dbReference type="SMART" id="SM00388">
    <property type="entry name" value="HisKA"/>
    <property type="match status" value="1"/>
</dbReference>
<keyword evidence="9 16" id="KW-0418">Kinase</keyword>
<dbReference type="GO" id="GO:0016301">
    <property type="term" value="F:kinase activity"/>
    <property type="evidence" value="ECO:0007669"/>
    <property type="project" value="UniProtKB-KW"/>
</dbReference>
<keyword evidence="6" id="KW-0808">Transferase</keyword>
<keyword evidence="7 13" id="KW-0812">Transmembrane</keyword>
<dbReference type="PROSITE" id="PS50885">
    <property type="entry name" value="HAMP"/>
    <property type="match status" value="1"/>
</dbReference>
<evidence type="ECO:0000256" key="1">
    <source>
        <dbReference type="ARBA" id="ARBA00000085"/>
    </source>
</evidence>
<dbReference type="SUPFAM" id="SSF47384">
    <property type="entry name" value="Homodimeric domain of signal transducing histidine kinase"/>
    <property type="match status" value="1"/>
</dbReference>
<keyword evidence="12" id="KW-0902">Two-component regulatory system</keyword>
<feature type="transmembrane region" description="Helical" evidence="13">
    <location>
        <begin position="143"/>
        <end position="164"/>
    </location>
</feature>
<dbReference type="PANTHER" id="PTHR44936:SF9">
    <property type="entry name" value="SENSOR PROTEIN CREC"/>
    <property type="match status" value="1"/>
</dbReference>
<evidence type="ECO:0000256" key="5">
    <source>
        <dbReference type="ARBA" id="ARBA00022553"/>
    </source>
</evidence>
<dbReference type="Proteomes" id="UP001428817">
    <property type="component" value="Unassembled WGS sequence"/>
</dbReference>
<dbReference type="PANTHER" id="PTHR44936">
    <property type="entry name" value="SENSOR PROTEIN CREC"/>
    <property type="match status" value="1"/>
</dbReference>
<dbReference type="PROSITE" id="PS50109">
    <property type="entry name" value="HIS_KIN"/>
    <property type="match status" value="1"/>
</dbReference>
<dbReference type="CDD" id="cd06225">
    <property type="entry name" value="HAMP"/>
    <property type="match status" value="1"/>
</dbReference>
<evidence type="ECO:0000256" key="3">
    <source>
        <dbReference type="ARBA" id="ARBA00012438"/>
    </source>
</evidence>
<dbReference type="Pfam" id="PF00512">
    <property type="entry name" value="HisKA"/>
    <property type="match status" value="1"/>
</dbReference>
<dbReference type="InterPro" id="IPR036890">
    <property type="entry name" value="HATPase_C_sf"/>
</dbReference>
<sequence length="434" mass="45496">MRTRIVGLSTLAAVLAIALFGVPLAAIVVKYSIDDEHGELERVAEIAAVAAAVRLDHGLPPHLITGEESGTRLAVYDAAGRRLVGDGPPEGDPSVAGAALGGRIRSFDAGGELVVAVPIRTESATLGVVRASTPSREVYGRIAVAWMVMLGLAVVDVLAVWLIARRLAARLNRPLEDLAVTAHELGAGDFNVRFRDTGIGEIDSVATALNGTAAQLSDLVARERAFSADASHQLRTPLTVLQLGLEVALEDPEQDPKEAIGAAIASAERLRKTVEDLLSLARDSTQPRQPLAIKDLLEEISGTWRPQLNTQGRELDIRHAAGLPGSGASEAAVRQILAVLVDNAVTHGAGRVTVTLRNVAGVLGIDVADQGPGITQPSERLFTRRQPDAAGNGIGLALARRLAEAEGGRLRLAKPAPPTFTVLLPPLRRGPGTP</sequence>
<name>A0ABP9QM58_9PSEU</name>
<evidence type="ECO:0000313" key="17">
    <source>
        <dbReference type="Proteomes" id="UP001428817"/>
    </source>
</evidence>
<organism evidence="16 17">
    <name type="scientific">Pseudonocardia eucalypti</name>
    <dbReference type="NCBI Taxonomy" id="648755"/>
    <lineage>
        <taxon>Bacteria</taxon>
        <taxon>Bacillati</taxon>
        <taxon>Actinomycetota</taxon>
        <taxon>Actinomycetes</taxon>
        <taxon>Pseudonocardiales</taxon>
        <taxon>Pseudonocardiaceae</taxon>
        <taxon>Pseudonocardia</taxon>
    </lineage>
</organism>
<comment type="catalytic activity">
    <reaction evidence="1">
        <text>ATP + protein L-histidine = ADP + protein N-phospho-L-histidine.</text>
        <dbReference type="EC" id="2.7.13.3"/>
    </reaction>
</comment>
<comment type="caution">
    <text evidence="16">The sequence shown here is derived from an EMBL/GenBank/DDBJ whole genome shotgun (WGS) entry which is preliminary data.</text>
</comment>
<evidence type="ECO:0000256" key="13">
    <source>
        <dbReference type="SAM" id="Phobius"/>
    </source>
</evidence>
<keyword evidence="5" id="KW-0597">Phosphoprotein</keyword>
<evidence type="ECO:0000256" key="11">
    <source>
        <dbReference type="ARBA" id="ARBA00022989"/>
    </source>
</evidence>
<dbReference type="SUPFAM" id="SSF55874">
    <property type="entry name" value="ATPase domain of HSP90 chaperone/DNA topoisomerase II/histidine kinase"/>
    <property type="match status" value="1"/>
</dbReference>
<keyword evidence="10" id="KW-0067">ATP-binding</keyword>
<keyword evidence="13" id="KW-0472">Membrane</keyword>
<feature type="domain" description="Histidine kinase" evidence="14">
    <location>
        <begin position="229"/>
        <end position="428"/>
    </location>
</feature>
<evidence type="ECO:0000259" key="15">
    <source>
        <dbReference type="PROSITE" id="PS50885"/>
    </source>
</evidence>
<reference evidence="17" key="1">
    <citation type="journal article" date="2019" name="Int. J. Syst. Evol. Microbiol.">
        <title>The Global Catalogue of Microorganisms (GCM) 10K type strain sequencing project: providing services to taxonomists for standard genome sequencing and annotation.</title>
        <authorList>
            <consortium name="The Broad Institute Genomics Platform"/>
            <consortium name="The Broad Institute Genome Sequencing Center for Infectious Disease"/>
            <person name="Wu L."/>
            <person name="Ma J."/>
        </authorList>
    </citation>
    <scope>NUCLEOTIDE SEQUENCE [LARGE SCALE GENOMIC DNA]</scope>
    <source>
        <strain evidence="17">JCM 18303</strain>
    </source>
</reference>
<keyword evidence="8" id="KW-0547">Nucleotide-binding</keyword>
<dbReference type="Gene3D" id="1.10.287.130">
    <property type="match status" value="1"/>
</dbReference>
<dbReference type="Pfam" id="PF00672">
    <property type="entry name" value="HAMP"/>
    <property type="match status" value="1"/>
</dbReference>
<protein>
    <recommendedName>
        <fullName evidence="3">histidine kinase</fullName>
        <ecNumber evidence="3">2.7.13.3</ecNumber>
    </recommendedName>
</protein>
<evidence type="ECO:0000256" key="7">
    <source>
        <dbReference type="ARBA" id="ARBA00022692"/>
    </source>
</evidence>
<dbReference type="SMART" id="SM00387">
    <property type="entry name" value="HATPase_c"/>
    <property type="match status" value="1"/>
</dbReference>
<dbReference type="Gene3D" id="6.10.340.10">
    <property type="match status" value="1"/>
</dbReference>
<dbReference type="InterPro" id="IPR036097">
    <property type="entry name" value="HisK_dim/P_sf"/>
</dbReference>
<dbReference type="InterPro" id="IPR003661">
    <property type="entry name" value="HisK_dim/P_dom"/>
</dbReference>
<dbReference type="Pfam" id="PF02518">
    <property type="entry name" value="HATPase_c"/>
    <property type="match status" value="1"/>
</dbReference>
<evidence type="ECO:0000256" key="4">
    <source>
        <dbReference type="ARBA" id="ARBA00022475"/>
    </source>
</evidence>
<evidence type="ECO:0000256" key="2">
    <source>
        <dbReference type="ARBA" id="ARBA00004651"/>
    </source>
</evidence>
<evidence type="ECO:0000256" key="9">
    <source>
        <dbReference type="ARBA" id="ARBA00022777"/>
    </source>
</evidence>
<keyword evidence="4" id="KW-1003">Cell membrane</keyword>
<keyword evidence="11 13" id="KW-1133">Transmembrane helix</keyword>
<accession>A0ABP9QM58</accession>
<evidence type="ECO:0000256" key="12">
    <source>
        <dbReference type="ARBA" id="ARBA00023012"/>
    </source>
</evidence>
<dbReference type="CDD" id="cd00082">
    <property type="entry name" value="HisKA"/>
    <property type="match status" value="1"/>
</dbReference>
<evidence type="ECO:0000313" key="16">
    <source>
        <dbReference type="EMBL" id="GAA5164097.1"/>
    </source>
</evidence>
<dbReference type="InterPro" id="IPR003594">
    <property type="entry name" value="HATPase_dom"/>
</dbReference>
<dbReference type="InterPro" id="IPR005467">
    <property type="entry name" value="His_kinase_dom"/>
</dbReference>
<comment type="subcellular location">
    <subcellularLocation>
        <location evidence="2">Cell membrane</location>
        <topology evidence="2">Multi-pass membrane protein</topology>
    </subcellularLocation>
</comment>
<evidence type="ECO:0000259" key="14">
    <source>
        <dbReference type="PROSITE" id="PS50109"/>
    </source>
</evidence>
<dbReference type="EC" id="2.7.13.3" evidence="3"/>
<evidence type="ECO:0000256" key="8">
    <source>
        <dbReference type="ARBA" id="ARBA00022741"/>
    </source>
</evidence>
<gene>
    <name evidence="16" type="ORF">GCM10023321_52040</name>
</gene>
<keyword evidence="17" id="KW-1185">Reference proteome</keyword>
<dbReference type="RefSeq" id="WP_185063148.1">
    <property type="nucleotide sequence ID" value="NZ_BAABJP010000030.1"/>
</dbReference>
<evidence type="ECO:0000256" key="10">
    <source>
        <dbReference type="ARBA" id="ARBA00022840"/>
    </source>
</evidence>
<dbReference type="Gene3D" id="3.30.565.10">
    <property type="entry name" value="Histidine kinase-like ATPase, C-terminal domain"/>
    <property type="match status" value="1"/>
</dbReference>
<evidence type="ECO:0000256" key="6">
    <source>
        <dbReference type="ARBA" id="ARBA00022679"/>
    </source>
</evidence>
<feature type="domain" description="HAMP" evidence="15">
    <location>
        <begin position="169"/>
        <end position="221"/>
    </location>
</feature>
<dbReference type="EMBL" id="BAABJP010000030">
    <property type="protein sequence ID" value="GAA5164097.1"/>
    <property type="molecule type" value="Genomic_DNA"/>
</dbReference>
<dbReference type="InterPro" id="IPR050980">
    <property type="entry name" value="2C_sensor_his_kinase"/>
</dbReference>
<dbReference type="InterPro" id="IPR003660">
    <property type="entry name" value="HAMP_dom"/>
</dbReference>